<dbReference type="Proteomes" id="UP001056778">
    <property type="component" value="Chromosome 1"/>
</dbReference>
<organism evidence="1 2">
    <name type="scientific">Holotrichia oblita</name>
    <name type="common">Chafer beetle</name>
    <dbReference type="NCBI Taxonomy" id="644536"/>
    <lineage>
        <taxon>Eukaryota</taxon>
        <taxon>Metazoa</taxon>
        <taxon>Ecdysozoa</taxon>
        <taxon>Arthropoda</taxon>
        <taxon>Hexapoda</taxon>
        <taxon>Insecta</taxon>
        <taxon>Pterygota</taxon>
        <taxon>Neoptera</taxon>
        <taxon>Endopterygota</taxon>
        <taxon>Coleoptera</taxon>
        <taxon>Polyphaga</taxon>
        <taxon>Scarabaeiformia</taxon>
        <taxon>Scarabaeidae</taxon>
        <taxon>Melolonthinae</taxon>
        <taxon>Holotrichia</taxon>
    </lineage>
</organism>
<accession>A0ACB9TTP2</accession>
<dbReference type="EMBL" id="CM043015">
    <property type="protein sequence ID" value="KAI4470214.1"/>
    <property type="molecule type" value="Genomic_DNA"/>
</dbReference>
<reference evidence="1" key="1">
    <citation type="submission" date="2022-04" db="EMBL/GenBank/DDBJ databases">
        <title>Chromosome-scale genome assembly of Holotrichia oblita Faldermann.</title>
        <authorList>
            <person name="Rongchong L."/>
        </authorList>
    </citation>
    <scope>NUCLEOTIDE SEQUENCE</scope>
    <source>
        <strain evidence="1">81SQS9</strain>
    </source>
</reference>
<sequence>MEQIKTNFPEALPLLEEDMEEGRIEYVKTKTETILSKGSKGETSRVLYMLPYAIDPEGINDLHKLYDTIGQLKEVMAEQNTEKVKLVALGNLDSDYMRKCAEHIYRGSTNKIEIVTNKQISSGKKETQQLEKMVIRSEGKQYADILRTIKSSVDIDEVGIKIKSIKKTTKGDVMLEIQGGADKAEALKRGILNKSQGTRVEMKSKEETDVTGIDGDVDRQEIENALRKNVLIAFFVATCTFASPIKDEAVVDVIQDTEGYYKYTFTSKNITREEERTHDGLVKGYYSFLDDNGDRQTIHYTAGDNGFAAEGSSIPVDLPEVAEARKQHEVISEKIRSLLPALKSDYLVDEVPEIPLTKEEFLHAVSEALHPSLNVGVPDSPEVEAAKGEFFKSFEKALA</sequence>
<gene>
    <name evidence="1" type="ORF">MML48_1g10842</name>
</gene>
<evidence type="ECO:0000313" key="2">
    <source>
        <dbReference type="Proteomes" id="UP001056778"/>
    </source>
</evidence>
<protein>
    <submittedName>
        <fullName evidence="1">Insect cuticle protein</fullName>
    </submittedName>
</protein>
<evidence type="ECO:0000313" key="1">
    <source>
        <dbReference type="EMBL" id="KAI4470214.1"/>
    </source>
</evidence>
<name>A0ACB9TTP2_HOLOL</name>
<keyword evidence="2" id="KW-1185">Reference proteome</keyword>
<comment type="caution">
    <text evidence="1">The sequence shown here is derived from an EMBL/GenBank/DDBJ whole genome shotgun (WGS) entry which is preliminary data.</text>
</comment>
<proteinExistence type="predicted"/>